<dbReference type="SUPFAM" id="SSF52540">
    <property type="entry name" value="P-loop containing nucleoside triphosphate hydrolases"/>
    <property type="match status" value="2"/>
</dbReference>
<dbReference type="InterPro" id="IPR027417">
    <property type="entry name" value="P-loop_NTPase"/>
</dbReference>
<sequence length="624" mass="69187">MYGRGGYSSGRGGGPSFGSNSGSSWDRTNGTSSQQNGFGSTQQSNGYGSGARRGGYTNGNSYGDQSNGSNGYSNGYSRGSQNGYSSQGSGRSETMHQKPLEKCFYKEHPSVSNRAQEEIDGWSKENDVTLNGPNIPRPVYEFKEASFPAPLEKLLYDNYKKPTIIQSISWPVALSGRDMVGIAQTGSGKTLGFLLPGIVHTLKQAPLARGDGPVVLVVLPTRELAQQVEVVARDYCNAMNLGLACVFGGAEKGPQKDALRKGVHICVATPGRLSDFLSFGTTNLRRCSYLVLDEADRMLDMGFEPGRLSDFLSFGTTNLRRCSYLVLDEADRMLDMGFEPQIRQIVRQIRDDRQTLMFSATWPTAVRKLARDFQSEEVFLNVGSLELSASHNITQNVEILGENEKTSRLYQLLDEISYMEECKTIIFCETKRKTEDLYWTLKESDWPVVAIHGDKGQDERDFALKQFREGQQPILLATDVAARGIDVVDVKFVINFDYPNNSEDYVHRIGRTGRRDKKGTAYTFFTRQNAHKAFDLIKVMEEANQNIPNALRDLTNVGYERSSYGRRNGGGYGDNGGRSGGRSWGRDKDQNENFADVSWGRPKIESATNGSGWGNGNTKSLWDD</sequence>
<feature type="compositionally biased region" description="Low complexity" evidence="7">
    <location>
        <begin position="58"/>
        <end position="92"/>
    </location>
</feature>
<feature type="compositionally biased region" description="Polar residues" evidence="7">
    <location>
        <begin position="606"/>
        <end position="624"/>
    </location>
</feature>
<feature type="region of interest" description="Disordered" evidence="7">
    <location>
        <begin position="564"/>
        <end position="624"/>
    </location>
</feature>
<organism evidence="10 11">
    <name type="scientific">Acrobeloides nanus</name>
    <dbReference type="NCBI Taxonomy" id="290746"/>
    <lineage>
        <taxon>Eukaryota</taxon>
        <taxon>Metazoa</taxon>
        <taxon>Ecdysozoa</taxon>
        <taxon>Nematoda</taxon>
        <taxon>Chromadorea</taxon>
        <taxon>Rhabditida</taxon>
        <taxon>Tylenchina</taxon>
        <taxon>Cephalobomorpha</taxon>
        <taxon>Cephaloboidea</taxon>
        <taxon>Cephalobidae</taxon>
        <taxon>Acrobeloides</taxon>
    </lineage>
</organism>
<dbReference type="GO" id="GO:0005524">
    <property type="term" value="F:ATP binding"/>
    <property type="evidence" value="ECO:0007669"/>
    <property type="project" value="UniProtKB-KW"/>
</dbReference>
<feature type="compositionally biased region" description="Polar residues" evidence="7">
    <location>
        <begin position="25"/>
        <end position="46"/>
    </location>
</feature>
<keyword evidence="5 6" id="KW-0067">ATP-binding</keyword>
<dbReference type="InterPro" id="IPR014001">
    <property type="entry name" value="Helicase_ATP-bd"/>
</dbReference>
<feature type="compositionally biased region" description="Gly residues" evidence="7">
    <location>
        <begin position="47"/>
        <end position="57"/>
    </location>
</feature>
<keyword evidence="4 6" id="KW-0347">Helicase</keyword>
<reference evidence="11" key="1">
    <citation type="submission" date="2022-11" db="UniProtKB">
        <authorList>
            <consortium name="WormBaseParasite"/>
        </authorList>
    </citation>
    <scope>IDENTIFICATION</scope>
</reference>
<dbReference type="GO" id="GO:0043186">
    <property type="term" value="C:P granule"/>
    <property type="evidence" value="ECO:0007669"/>
    <property type="project" value="UniProtKB-ARBA"/>
</dbReference>
<dbReference type="Proteomes" id="UP000887540">
    <property type="component" value="Unplaced"/>
</dbReference>
<dbReference type="InterPro" id="IPR000629">
    <property type="entry name" value="RNA-helicase_DEAD-box_CS"/>
</dbReference>
<dbReference type="InterPro" id="IPR011545">
    <property type="entry name" value="DEAD/DEAH_box_helicase_dom"/>
</dbReference>
<dbReference type="GO" id="GO:0003676">
    <property type="term" value="F:nucleic acid binding"/>
    <property type="evidence" value="ECO:0007669"/>
    <property type="project" value="InterPro"/>
</dbReference>
<keyword evidence="3 6" id="KW-0378">Hydrolase</keyword>
<dbReference type="CDD" id="cd18787">
    <property type="entry name" value="SF2_C_DEAD"/>
    <property type="match status" value="1"/>
</dbReference>
<dbReference type="EC" id="3.6.4.13" evidence="1"/>
<proteinExistence type="inferred from homology"/>
<dbReference type="PROSITE" id="PS00039">
    <property type="entry name" value="DEAD_ATP_HELICASE"/>
    <property type="match status" value="1"/>
</dbReference>
<dbReference type="PROSITE" id="PS51192">
    <property type="entry name" value="HELICASE_ATP_BIND_1"/>
    <property type="match status" value="1"/>
</dbReference>
<dbReference type="Pfam" id="PF00271">
    <property type="entry name" value="Helicase_C"/>
    <property type="match status" value="1"/>
</dbReference>
<dbReference type="Pfam" id="PF00270">
    <property type="entry name" value="DEAD"/>
    <property type="match status" value="1"/>
</dbReference>
<keyword evidence="10" id="KW-1185">Reference proteome</keyword>
<feature type="region of interest" description="Disordered" evidence="7">
    <location>
        <begin position="1"/>
        <end position="95"/>
    </location>
</feature>
<dbReference type="SMART" id="SM00490">
    <property type="entry name" value="HELICc"/>
    <property type="match status" value="1"/>
</dbReference>
<feature type="domain" description="Helicase C-terminal" evidence="9">
    <location>
        <begin position="411"/>
        <end position="555"/>
    </location>
</feature>
<dbReference type="PANTHER" id="PTHR47958">
    <property type="entry name" value="ATP-DEPENDENT RNA HELICASE DBP3"/>
    <property type="match status" value="1"/>
</dbReference>
<feature type="compositionally biased region" description="Gly residues" evidence="7">
    <location>
        <begin position="567"/>
        <end position="583"/>
    </location>
</feature>
<protein>
    <recommendedName>
        <fullName evidence="1">RNA helicase</fullName>
        <ecNumber evidence="1">3.6.4.13</ecNumber>
    </recommendedName>
</protein>
<dbReference type="Gene3D" id="3.40.50.300">
    <property type="entry name" value="P-loop containing nucleotide triphosphate hydrolases"/>
    <property type="match status" value="3"/>
</dbReference>
<keyword evidence="2 6" id="KW-0547">Nucleotide-binding</keyword>
<evidence type="ECO:0000256" key="6">
    <source>
        <dbReference type="RuleBase" id="RU000492"/>
    </source>
</evidence>
<evidence type="ECO:0000256" key="7">
    <source>
        <dbReference type="SAM" id="MobiDB-lite"/>
    </source>
</evidence>
<evidence type="ECO:0000259" key="9">
    <source>
        <dbReference type="PROSITE" id="PS51194"/>
    </source>
</evidence>
<evidence type="ECO:0000313" key="11">
    <source>
        <dbReference type="WBParaSite" id="ACRNAN_scaffold1284.g31198.t1"/>
    </source>
</evidence>
<dbReference type="SMART" id="SM00487">
    <property type="entry name" value="DEXDc"/>
    <property type="match status" value="1"/>
</dbReference>
<dbReference type="FunFam" id="3.40.50.300:FF:000008">
    <property type="entry name" value="ATP-dependent RNA helicase RhlB"/>
    <property type="match status" value="1"/>
</dbReference>
<evidence type="ECO:0000259" key="8">
    <source>
        <dbReference type="PROSITE" id="PS51192"/>
    </source>
</evidence>
<dbReference type="AlphaFoldDB" id="A0A914CQR1"/>
<dbReference type="WBParaSite" id="ACRNAN_scaffold1284.g31198.t1">
    <property type="protein sequence ID" value="ACRNAN_scaffold1284.g31198.t1"/>
    <property type="gene ID" value="ACRNAN_scaffold1284.g31198"/>
</dbReference>
<dbReference type="GO" id="GO:0016787">
    <property type="term" value="F:hydrolase activity"/>
    <property type="evidence" value="ECO:0007669"/>
    <property type="project" value="UniProtKB-KW"/>
</dbReference>
<dbReference type="InterPro" id="IPR001650">
    <property type="entry name" value="Helicase_C-like"/>
</dbReference>
<evidence type="ECO:0000313" key="10">
    <source>
        <dbReference type="Proteomes" id="UP000887540"/>
    </source>
</evidence>
<comment type="similarity">
    <text evidence="6">Belongs to the DEAD box helicase family.</text>
</comment>
<evidence type="ECO:0000256" key="3">
    <source>
        <dbReference type="ARBA" id="ARBA00022801"/>
    </source>
</evidence>
<dbReference type="GO" id="GO:0003724">
    <property type="term" value="F:RNA helicase activity"/>
    <property type="evidence" value="ECO:0007669"/>
    <property type="project" value="UniProtKB-EC"/>
</dbReference>
<name>A0A914CQR1_9BILA</name>
<feature type="compositionally biased region" description="Gly residues" evidence="7">
    <location>
        <begin position="1"/>
        <end position="16"/>
    </location>
</feature>
<evidence type="ECO:0000256" key="2">
    <source>
        <dbReference type="ARBA" id="ARBA00022741"/>
    </source>
</evidence>
<evidence type="ECO:0000256" key="5">
    <source>
        <dbReference type="ARBA" id="ARBA00022840"/>
    </source>
</evidence>
<evidence type="ECO:0000256" key="1">
    <source>
        <dbReference type="ARBA" id="ARBA00012552"/>
    </source>
</evidence>
<feature type="domain" description="Helicase ATP-binding" evidence="8">
    <location>
        <begin position="170"/>
        <end position="380"/>
    </location>
</feature>
<accession>A0A914CQR1</accession>
<evidence type="ECO:0000256" key="4">
    <source>
        <dbReference type="ARBA" id="ARBA00022806"/>
    </source>
</evidence>
<dbReference type="PROSITE" id="PS51194">
    <property type="entry name" value="HELICASE_CTER"/>
    <property type="match status" value="1"/>
</dbReference>